<feature type="compositionally biased region" description="Polar residues" evidence="1">
    <location>
        <begin position="344"/>
        <end position="357"/>
    </location>
</feature>
<proteinExistence type="predicted"/>
<organism evidence="2 3">
    <name type="scientific">Trametes coccinea (strain BRFM310)</name>
    <name type="common">Pycnoporus coccineus</name>
    <dbReference type="NCBI Taxonomy" id="1353009"/>
    <lineage>
        <taxon>Eukaryota</taxon>
        <taxon>Fungi</taxon>
        <taxon>Dikarya</taxon>
        <taxon>Basidiomycota</taxon>
        <taxon>Agaricomycotina</taxon>
        <taxon>Agaricomycetes</taxon>
        <taxon>Polyporales</taxon>
        <taxon>Polyporaceae</taxon>
        <taxon>Trametes</taxon>
    </lineage>
</organism>
<feature type="compositionally biased region" description="Low complexity" evidence="1">
    <location>
        <begin position="597"/>
        <end position="606"/>
    </location>
</feature>
<feature type="compositionally biased region" description="Basic and acidic residues" evidence="1">
    <location>
        <begin position="623"/>
        <end position="686"/>
    </location>
</feature>
<feature type="compositionally biased region" description="Basic and acidic residues" evidence="1">
    <location>
        <begin position="358"/>
        <end position="375"/>
    </location>
</feature>
<evidence type="ECO:0000256" key="1">
    <source>
        <dbReference type="SAM" id="MobiDB-lite"/>
    </source>
</evidence>
<feature type="compositionally biased region" description="Polar residues" evidence="1">
    <location>
        <begin position="148"/>
        <end position="160"/>
    </location>
</feature>
<feature type="compositionally biased region" description="Low complexity" evidence="1">
    <location>
        <begin position="108"/>
        <end position="121"/>
    </location>
</feature>
<feature type="compositionally biased region" description="Basic and acidic residues" evidence="1">
    <location>
        <begin position="492"/>
        <end position="511"/>
    </location>
</feature>
<dbReference type="OrthoDB" id="2504896at2759"/>
<evidence type="ECO:0000313" key="3">
    <source>
        <dbReference type="Proteomes" id="UP000193067"/>
    </source>
</evidence>
<feature type="compositionally biased region" description="Low complexity" evidence="1">
    <location>
        <begin position="1266"/>
        <end position="1278"/>
    </location>
</feature>
<dbReference type="STRING" id="1353009.A0A1Y2IXV6"/>
<feature type="region of interest" description="Disordered" evidence="1">
    <location>
        <begin position="816"/>
        <end position="946"/>
    </location>
</feature>
<feature type="compositionally biased region" description="Basic and acidic residues" evidence="1">
    <location>
        <begin position="816"/>
        <end position="829"/>
    </location>
</feature>
<evidence type="ECO:0000313" key="2">
    <source>
        <dbReference type="EMBL" id="OSD05956.1"/>
    </source>
</evidence>
<feature type="compositionally biased region" description="Polar residues" evidence="1">
    <location>
        <begin position="1597"/>
        <end position="1606"/>
    </location>
</feature>
<feature type="compositionally biased region" description="Polar residues" evidence="1">
    <location>
        <begin position="1103"/>
        <end position="1120"/>
    </location>
</feature>
<feature type="compositionally biased region" description="Polar residues" evidence="1">
    <location>
        <begin position="1387"/>
        <end position="1402"/>
    </location>
</feature>
<sequence length="1630" mass="173707">MASTDGALQVQQSLNEEQSNATPAVLNSAPTDGATDAPEAFKPVQDASERSAGQPSPAPSSPASGVSTTKSGPQPPSVSGQSNPPPLSMPHPKKFSHVNINKKFLEKTSASTPSHPHSASPVTKTPISSQKPALQTSTSHPRLVTAKLTATPQPSTTTGPGWSRPSSAVSSTAPTPLSAGSSKASPAPAPAAGGAPLPPPVGKVIQPQPRSVQDTAPQRRDAPNKPAWGNTRASAPSAPKLDGVRNDFPTAAEVAQGRASQATTKNEATDAANMHKKAVMAELQAEEDTFRGVHLDPNAHHWDEMEEDDDNFLGGVIEFGDGRQYKVQFAESSQHTQPQHDTKPSASDGTEAPVSNESVDKPVSKEERFVDDFDRSWPPSRPTHHAPGQHRDQRSDGHPVSPSTTSHSPSESSRVLFNERSNRLEPYSHQRHGPPPATFNRRGSRSDNSISPIEPRRDAPPHTQLQGVQLLQKGGQPDGHTFSRAPGGDRPPGPHDGSRFRDRQPFQRDHGPWQTNGHPGPDRHPGAFGPPHPPRDASFDDRARRPPMLEPPNVDHRRQLPPHLSVVGSRHPPPIRTDGPVAPQPPSLPREPPPPSAASQAATSPATTDKGLPATTLPAVDLDEARKAAMHIAAERARLRRQQEEEEREKERERARRKAAELEAKIKAMEEEKARERQKAEAEKSSAEAQAVGIIEEAVSSAATVESKPGASDVSAQRPDARPELARNVSARGTARPFGTRKASLTPSAQSVSLPPQPSPASEADTWRRKAAPSSAAPPQSEAQKPAATPMLPPPVLAHADLDVKAGEEVEVMDFSDHGRLVGSEDKPYRSGAAARPARAVASDFFGDSSTSPQRTRPLQSRGEEESSWRRPSHTFVDKPSAPAMGEESRKPQVLPAQAPPPQHHGGVPSGLQTTTGAHPPMHEEHLRRISSHYQNGVPRPALGSSYREAPMSALDDTLSRIKGALDGMHHHETEAPKPQKWLPPALRSRSAHSDFAHPTEVFDVTSAEPPRSPKPAWNNFHVKLPHASRPVPPQETELIWPRGRRPFKLDVHSFHPPIHALNSRDATVTDHLFGRPRFVRGQPKYFVSIPRRKITRRLPPSEASSTPVVHLPSTPTRTRNPALPKESVASNATTWRKGPSAATTLPAAQDEVKESTELDTVSRSPPPEVPSAASAVSSLPKAAESLASPSTAAAPASKHKPEPRMPAGSDVAFYRNSRVETAVESQPPVQFIVSSELEGEPTGQLNGAKPAETTVQAAKPQEPMGGSSASGLSSLTSDQKAPGPLGVANGISAATPPQPPSQPAAQPSLSPWTKSPKSLSIKESPSRAPDPEHLKAVWSQTSDKAQIQPVNSLRGIADDLTGVPFSLQDVKSDDGGTPPPSGSGTWSRMSSYEVTRAFQQVPSPSSSSSQRPGSIAPSTSTSTNGSSARHPGFAISPPPMGQPALRPAYSVYSPMMSHSPAPSVMYSHPSPVPRHMVANGSAPAYGQAVWVPAMHTTAPPPSAGMIRSPYGPQMVPYPSPGAAMYPAPVPMQNPSQQNGVQGRPPSMAMMSPVMQPAMSPMYAGSPVLVPTMAPGQGYPMPSQATRAPGPMRPYEQNPQNGQHMNPSPMRQPPQNGYNPVPSGYARPPW</sequence>
<dbReference type="Proteomes" id="UP000193067">
    <property type="component" value="Unassembled WGS sequence"/>
</dbReference>
<feature type="compositionally biased region" description="Low complexity" evidence="1">
    <location>
        <begin position="1171"/>
        <end position="1197"/>
    </location>
</feature>
<name>A0A1Y2IXV6_TRAC3</name>
<feature type="region of interest" description="Disordered" evidence="1">
    <location>
        <begin position="1366"/>
        <end position="1441"/>
    </location>
</feature>
<gene>
    <name evidence="2" type="ORF">PYCCODRAFT_1474843</name>
</gene>
<keyword evidence="3" id="KW-1185">Reference proteome</keyword>
<feature type="compositionally biased region" description="Basic and acidic residues" evidence="1">
    <location>
        <begin position="533"/>
        <end position="544"/>
    </location>
</feature>
<feature type="compositionally biased region" description="Low complexity" evidence="1">
    <location>
        <begin position="163"/>
        <end position="195"/>
    </location>
</feature>
<dbReference type="EMBL" id="KZ084091">
    <property type="protein sequence ID" value="OSD05956.1"/>
    <property type="molecule type" value="Genomic_DNA"/>
</dbReference>
<feature type="compositionally biased region" description="Polar residues" evidence="1">
    <location>
        <begin position="122"/>
        <end position="140"/>
    </location>
</feature>
<feature type="compositionally biased region" description="Low complexity" evidence="1">
    <location>
        <begin position="833"/>
        <end position="842"/>
    </location>
</feature>
<feature type="region of interest" description="Disordered" evidence="1">
    <location>
        <begin position="1097"/>
        <end position="1354"/>
    </location>
</feature>
<feature type="compositionally biased region" description="Low complexity" evidence="1">
    <location>
        <begin position="1403"/>
        <end position="1419"/>
    </location>
</feature>
<feature type="compositionally biased region" description="Polar residues" evidence="1">
    <location>
        <begin position="9"/>
        <end position="22"/>
    </location>
</feature>
<reference evidence="2 3" key="1">
    <citation type="journal article" date="2015" name="Biotechnol. Biofuels">
        <title>Enhanced degradation of softwood versus hardwood by the white-rot fungus Pycnoporus coccineus.</title>
        <authorList>
            <person name="Couturier M."/>
            <person name="Navarro D."/>
            <person name="Chevret D."/>
            <person name="Henrissat B."/>
            <person name="Piumi F."/>
            <person name="Ruiz-Duenas F.J."/>
            <person name="Martinez A.T."/>
            <person name="Grigoriev I.V."/>
            <person name="Riley R."/>
            <person name="Lipzen A."/>
            <person name="Berrin J.G."/>
            <person name="Master E.R."/>
            <person name="Rosso M.N."/>
        </authorList>
    </citation>
    <scope>NUCLEOTIDE SEQUENCE [LARGE SCALE GENOMIC DNA]</scope>
    <source>
        <strain evidence="2 3">BRFM310</strain>
    </source>
</reference>
<feature type="compositionally biased region" description="Polar residues" evidence="1">
    <location>
        <begin position="1339"/>
        <end position="1352"/>
    </location>
</feature>
<feature type="compositionally biased region" description="Polar residues" evidence="1">
    <location>
        <begin position="1313"/>
        <end position="1324"/>
    </location>
</feature>
<feature type="compositionally biased region" description="Low complexity" evidence="1">
    <location>
        <begin position="464"/>
        <end position="475"/>
    </location>
</feature>
<feature type="compositionally biased region" description="Polar residues" evidence="1">
    <location>
        <begin position="743"/>
        <end position="754"/>
    </location>
</feature>
<protein>
    <submittedName>
        <fullName evidence="2">Uncharacterized protein</fullName>
    </submittedName>
</protein>
<feature type="region of interest" description="Disordered" evidence="1">
    <location>
        <begin position="324"/>
        <end position="803"/>
    </location>
</feature>
<feature type="compositionally biased region" description="Pro residues" evidence="1">
    <location>
        <begin position="582"/>
        <end position="596"/>
    </location>
</feature>
<accession>A0A1Y2IXV6</accession>
<feature type="region of interest" description="Disordered" evidence="1">
    <location>
        <begin position="1"/>
        <end position="272"/>
    </location>
</feature>
<feature type="region of interest" description="Disordered" evidence="1">
    <location>
        <begin position="1576"/>
        <end position="1630"/>
    </location>
</feature>
<feature type="compositionally biased region" description="Low complexity" evidence="1">
    <location>
        <begin position="772"/>
        <end position="788"/>
    </location>
</feature>
<feature type="compositionally biased region" description="Polar residues" evidence="1">
    <location>
        <begin position="848"/>
        <end position="859"/>
    </location>
</feature>
<feature type="compositionally biased region" description="Low complexity" evidence="1">
    <location>
        <begin position="401"/>
        <end position="413"/>
    </location>
</feature>